<protein>
    <submittedName>
        <fullName evidence="1">Uncharacterized protein</fullName>
    </submittedName>
</protein>
<organism evidence="1 2">
    <name type="scientific">Pseudoflavonifractor capillosus ATCC 29799</name>
    <dbReference type="NCBI Taxonomy" id="411467"/>
    <lineage>
        <taxon>Bacteria</taxon>
        <taxon>Bacillati</taxon>
        <taxon>Bacillota</taxon>
        <taxon>Clostridia</taxon>
        <taxon>Eubacteriales</taxon>
        <taxon>Oscillospiraceae</taxon>
        <taxon>Pseudoflavonifractor</taxon>
    </lineage>
</organism>
<reference evidence="1 2" key="1">
    <citation type="submission" date="2007-04" db="EMBL/GenBank/DDBJ databases">
        <authorList>
            <person name="Fulton L."/>
            <person name="Clifton S."/>
            <person name="Fulton B."/>
            <person name="Xu J."/>
            <person name="Minx P."/>
            <person name="Pepin K.H."/>
            <person name="Johnson M."/>
            <person name="Thiruvilangam P."/>
            <person name="Bhonagiri V."/>
            <person name="Nash W.E."/>
            <person name="Mardis E.R."/>
            <person name="Wilson R.K."/>
        </authorList>
    </citation>
    <scope>NUCLEOTIDE SEQUENCE [LARGE SCALE GENOMIC DNA]</scope>
    <source>
        <strain evidence="1 2">ATCC 29799</strain>
    </source>
</reference>
<keyword evidence="2" id="KW-1185">Reference proteome</keyword>
<comment type="caution">
    <text evidence="1">The sequence shown here is derived from an EMBL/GenBank/DDBJ whole genome shotgun (WGS) entry which is preliminary data.</text>
</comment>
<dbReference type="EMBL" id="AAXG02000015">
    <property type="protein sequence ID" value="EDM99764.1"/>
    <property type="molecule type" value="Genomic_DNA"/>
</dbReference>
<sequence>MQYSKAATATGNTLFLKNSLITSDFVTVSTSIPDSIISAG</sequence>
<dbReference type="Proteomes" id="UP000003639">
    <property type="component" value="Unassembled WGS sequence"/>
</dbReference>
<evidence type="ECO:0000313" key="1">
    <source>
        <dbReference type="EMBL" id="EDM99764.1"/>
    </source>
</evidence>
<gene>
    <name evidence="1" type="ORF">BACCAP_02500</name>
</gene>
<accession>A6NWA8</accession>
<reference evidence="1 2" key="2">
    <citation type="submission" date="2007-06" db="EMBL/GenBank/DDBJ databases">
        <title>Draft genome sequence of Pseudoflavonifractor capillosus ATCC 29799.</title>
        <authorList>
            <person name="Sudarsanam P."/>
            <person name="Ley R."/>
            <person name="Guruge J."/>
            <person name="Turnbaugh P.J."/>
            <person name="Mahowald M."/>
            <person name="Liep D."/>
            <person name="Gordon J."/>
        </authorList>
    </citation>
    <scope>NUCLEOTIDE SEQUENCE [LARGE SCALE GENOMIC DNA]</scope>
    <source>
        <strain evidence="1 2">ATCC 29799</strain>
    </source>
</reference>
<proteinExistence type="predicted"/>
<dbReference type="AlphaFoldDB" id="A6NWA8"/>
<name>A6NWA8_9FIRM</name>
<evidence type="ECO:0000313" key="2">
    <source>
        <dbReference type="Proteomes" id="UP000003639"/>
    </source>
</evidence>